<feature type="compositionally biased region" description="Polar residues" evidence="2">
    <location>
        <begin position="644"/>
        <end position="659"/>
    </location>
</feature>
<dbReference type="SUPFAM" id="SSF54928">
    <property type="entry name" value="RNA-binding domain, RBD"/>
    <property type="match status" value="3"/>
</dbReference>
<feature type="region of interest" description="Disordered" evidence="2">
    <location>
        <begin position="644"/>
        <end position="707"/>
    </location>
</feature>
<dbReference type="InterPro" id="IPR050907">
    <property type="entry name" value="SRSF"/>
</dbReference>
<dbReference type="InterPro" id="IPR012677">
    <property type="entry name" value="Nucleotide-bd_a/b_plait_sf"/>
</dbReference>
<feature type="compositionally biased region" description="Polar residues" evidence="2">
    <location>
        <begin position="441"/>
        <end position="450"/>
    </location>
</feature>
<protein>
    <submittedName>
        <fullName evidence="5">Uncharacterized protein</fullName>
    </submittedName>
</protein>
<accession>A0ABY7DTX4</accession>
<dbReference type="Proteomes" id="UP001164746">
    <property type="component" value="Chromosome 3"/>
</dbReference>
<evidence type="ECO:0000259" key="3">
    <source>
        <dbReference type="PROSITE" id="PS50102"/>
    </source>
</evidence>
<gene>
    <name evidence="5" type="ORF">MAR_024701</name>
</gene>
<reference evidence="5" key="1">
    <citation type="submission" date="2022-11" db="EMBL/GenBank/DDBJ databases">
        <title>Centuries of genome instability and evolution in soft-shell clam transmissible cancer (bioRxiv).</title>
        <authorList>
            <person name="Hart S.F.M."/>
            <person name="Yonemitsu M.A."/>
            <person name="Giersch R.M."/>
            <person name="Beal B.F."/>
            <person name="Arriagada G."/>
            <person name="Davis B.W."/>
            <person name="Ostrander E.A."/>
            <person name="Goff S.P."/>
            <person name="Metzger M.J."/>
        </authorList>
    </citation>
    <scope>NUCLEOTIDE SEQUENCE</scope>
    <source>
        <strain evidence="5">MELC-2E11</strain>
        <tissue evidence="5">Siphon/mantle</tissue>
    </source>
</reference>
<name>A0ABY7DTX4_MYAAR</name>
<keyword evidence="6" id="KW-1185">Reference proteome</keyword>
<proteinExistence type="predicted"/>
<dbReference type="Pfam" id="PF00076">
    <property type="entry name" value="RRM_1"/>
    <property type="match status" value="3"/>
</dbReference>
<keyword evidence="1" id="KW-0694">RNA-binding</keyword>
<feature type="region of interest" description="Disordered" evidence="2">
    <location>
        <begin position="431"/>
        <end position="491"/>
    </location>
</feature>
<feature type="compositionally biased region" description="Basic and acidic residues" evidence="2">
    <location>
        <begin position="196"/>
        <end position="210"/>
    </location>
</feature>
<evidence type="ECO:0000256" key="1">
    <source>
        <dbReference type="PROSITE-ProRule" id="PRU00176"/>
    </source>
</evidence>
<dbReference type="PROSITE" id="PS51644">
    <property type="entry name" value="HTH_OST"/>
    <property type="match status" value="1"/>
</dbReference>
<evidence type="ECO:0000313" key="5">
    <source>
        <dbReference type="EMBL" id="WAR00329.1"/>
    </source>
</evidence>
<dbReference type="PANTHER" id="PTHR23147">
    <property type="entry name" value="SERINE/ARGININE RICH SPLICING FACTOR"/>
    <property type="match status" value="1"/>
</dbReference>
<dbReference type="InterPro" id="IPR000504">
    <property type="entry name" value="RRM_dom"/>
</dbReference>
<dbReference type="Gene3D" id="3.30.70.330">
    <property type="match status" value="3"/>
</dbReference>
<sequence>MVANEVKENIRAVLLSKTDGSGILVSAFLRDYKTIIHKPLLYKDMGYTNLEAMIKDIPDVCRLEYSEKDMAYKLYGISKPNTFVSSFVKKAEGSSTRGKQSKANLDDVKGERFTPSSDLSEKWEPSTRGLFSLVFNCKKTHLDEEEEIVNKFSEVGTVAEVNILPAGLAFVRFRNEQEAKRAVELWGDEIGVKRAEERMGEKRGPGDRGRRSGNKGSDPSNRRGDNRNQGGAYFNKSNNNNRNFAKQEVIQLAGSDCDWESELEQEPLPVQPGSYKGATAVTQNERRGNVEHSNNWQGKAAYEGGNNMGLSKGHINGRRTEAEEIRTRPAPNLHSPAPHNTGTSSVKQVYVGNWPKEASKEELEQLVSKYKHSQVHMYTDKKSIDKKYAFVDCLSLEEAERMVLDLNDYIFHNRNLLVRLGNRSAKQVLEAQKESGGVASDQESTVSQKAINKHPPSQPNNFRDVRGRRGQGRPPTSPAGSVGKSGRSEQLEDSGFIADEMPPLEELCISPKMPSLVGVSPTNQMPWLEQNTLNGYPHDMPPTELASPIKGAMGKKGQQEGIRLFISNFPYGTSKDELWYLFERFSVLDIVIVNQSVMHRSTYAYVTLRDMEVAMQAIMALDQSMFKGRKLTVALPPEYLPITEQSTETLAPTRNNMDNPTGLPHMHSHGSHKSGTNYTHRAPGGYPGGSEPHSSNHRDQHHYQYQKREQNAEINYRPANYTQNDSEHDQSYQYNRGSEMENYSRKDNQHDQSLQQNNRLVTQNDFNFQRLTNKFREFTRIIIKMSAEHNEYMQVGMRMKLHVTHVENEKFFWAQLLQDNMFTGQAQVQLLVQHID</sequence>
<dbReference type="Gene3D" id="3.30.420.610">
    <property type="entry name" value="LOTUS domain-like"/>
    <property type="match status" value="1"/>
</dbReference>
<evidence type="ECO:0000259" key="4">
    <source>
        <dbReference type="PROSITE" id="PS51644"/>
    </source>
</evidence>
<feature type="domain" description="HTH OST-type" evidence="4">
    <location>
        <begin position="2"/>
        <end position="78"/>
    </location>
</feature>
<feature type="domain" description="RRM" evidence="3">
    <location>
        <begin position="562"/>
        <end position="638"/>
    </location>
</feature>
<feature type="domain" description="RRM" evidence="3">
    <location>
        <begin position="145"/>
        <end position="197"/>
    </location>
</feature>
<dbReference type="CDD" id="cd00590">
    <property type="entry name" value="RRM_SF"/>
    <property type="match status" value="2"/>
</dbReference>
<evidence type="ECO:0000256" key="2">
    <source>
        <dbReference type="SAM" id="MobiDB-lite"/>
    </source>
</evidence>
<dbReference type="PROSITE" id="PS50102">
    <property type="entry name" value="RRM"/>
    <property type="match status" value="3"/>
</dbReference>
<dbReference type="EMBL" id="CP111014">
    <property type="protein sequence ID" value="WAR00329.1"/>
    <property type="molecule type" value="Genomic_DNA"/>
</dbReference>
<dbReference type="InterPro" id="IPR025605">
    <property type="entry name" value="OST-HTH/LOTUS_dom"/>
</dbReference>
<feature type="compositionally biased region" description="Basic and acidic residues" evidence="2">
    <location>
        <begin position="694"/>
        <end position="707"/>
    </location>
</feature>
<organism evidence="5 6">
    <name type="scientific">Mya arenaria</name>
    <name type="common">Soft-shell clam</name>
    <dbReference type="NCBI Taxonomy" id="6604"/>
    <lineage>
        <taxon>Eukaryota</taxon>
        <taxon>Metazoa</taxon>
        <taxon>Spiralia</taxon>
        <taxon>Lophotrochozoa</taxon>
        <taxon>Mollusca</taxon>
        <taxon>Bivalvia</taxon>
        <taxon>Autobranchia</taxon>
        <taxon>Heteroconchia</taxon>
        <taxon>Euheterodonta</taxon>
        <taxon>Imparidentia</taxon>
        <taxon>Neoheterodontei</taxon>
        <taxon>Myida</taxon>
        <taxon>Myoidea</taxon>
        <taxon>Myidae</taxon>
        <taxon>Mya</taxon>
    </lineage>
</organism>
<dbReference type="SMART" id="SM00360">
    <property type="entry name" value="RRM"/>
    <property type="match status" value="3"/>
</dbReference>
<dbReference type="InterPro" id="IPR041966">
    <property type="entry name" value="LOTUS-like"/>
</dbReference>
<dbReference type="InterPro" id="IPR035979">
    <property type="entry name" value="RBD_domain_sf"/>
</dbReference>
<evidence type="ECO:0000313" key="6">
    <source>
        <dbReference type="Proteomes" id="UP001164746"/>
    </source>
</evidence>
<feature type="region of interest" description="Disordered" evidence="2">
    <location>
        <begin position="196"/>
        <end position="240"/>
    </location>
</feature>
<feature type="domain" description="RRM" evidence="3">
    <location>
        <begin position="347"/>
        <end position="423"/>
    </location>
</feature>
<dbReference type="Pfam" id="PF12872">
    <property type="entry name" value="OST-HTH"/>
    <property type="match status" value="1"/>
</dbReference>